<proteinExistence type="predicted"/>
<name>A0AC34GTF5_9BILA</name>
<organism evidence="1 2">
    <name type="scientific">Panagrolaimus sp. ES5</name>
    <dbReference type="NCBI Taxonomy" id="591445"/>
    <lineage>
        <taxon>Eukaryota</taxon>
        <taxon>Metazoa</taxon>
        <taxon>Ecdysozoa</taxon>
        <taxon>Nematoda</taxon>
        <taxon>Chromadorea</taxon>
        <taxon>Rhabditida</taxon>
        <taxon>Tylenchina</taxon>
        <taxon>Panagrolaimomorpha</taxon>
        <taxon>Panagrolaimoidea</taxon>
        <taxon>Panagrolaimidae</taxon>
        <taxon>Panagrolaimus</taxon>
    </lineage>
</organism>
<evidence type="ECO:0000313" key="2">
    <source>
        <dbReference type="WBParaSite" id="ES5_v2.g8018.t1"/>
    </source>
</evidence>
<accession>A0AC34GTF5</accession>
<dbReference type="Proteomes" id="UP000887579">
    <property type="component" value="Unplaced"/>
</dbReference>
<dbReference type="WBParaSite" id="ES5_v2.g8018.t1">
    <property type="protein sequence ID" value="ES5_v2.g8018.t1"/>
    <property type="gene ID" value="ES5_v2.g8018"/>
</dbReference>
<protein>
    <submittedName>
        <fullName evidence="2">Uncharacterized protein</fullName>
    </submittedName>
</protein>
<reference evidence="2" key="1">
    <citation type="submission" date="2022-11" db="UniProtKB">
        <authorList>
            <consortium name="WormBaseParasite"/>
        </authorList>
    </citation>
    <scope>IDENTIFICATION</scope>
</reference>
<evidence type="ECO:0000313" key="1">
    <source>
        <dbReference type="Proteomes" id="UP000887579"/>
    </source>
</evidence>
<sequence length="140" mass="15448">MSTKRVALLAKDRCLLSKNSHHQQGLYGNQRAGICNDQYNSINLNQNHKYEDLNVLPSKSIHSSSHNGKECNKSTLSLHIAAYENSAANWSKFKTGAQGGGHVPNVPKAVAALYENAIEAQNINESCMEKRPKQVLFVTL</sequence>